<keyword evidence="3" id="KW-1185">Reference proteome</keyword>
<gene>
    <name evidence="2" type="ORF">B9Z37_00760</name>
</gene>
<name>A0A315EB18_9BURK</name>
<accession>A0A315EB18</accession>
<dbReference type="AlphaFoldDB" id="A0A315EB18"/>
<dbReference type="InterPro" id="IPR036928">
    <property type="entry name" value="AS_sf"/>
</dbReference>
<dbReference type="InterPro" id="IPR023631">
    <property type="entry name" value="Amidase_dom"/>
</dbReference>
<dbReference type="OrthoDB" id="8576090at2"/>
<organism evidence="2 3">
    <name type="scientific">Limnohabitans parvus II-B4</name>
    <dbReference type="NCBI Taxonomy" id="1293052"/>
    <lineage>
        <taxon>Bacteria</taxon>
        <taxon>Pseudomonadati</taxon>
        <taxon>Pseudomonadota</taxon>
        <taxon>Betaproteobacteria</taxon>
        <taxon>Burkholderiales</taxon>
        <taxon>Comamonadaceae</taxon>
        <taxon>Limnohabitans</taxon>
    </lineage>
</organism>
<dbReference type="Pfam" id="PF01425">
    <property type="entry name" value="Amidase"/>
    <property type="match status" value="1"/>
</dbReference>
<dbReference type="NCBIfam" id="NF004816">
    <property type="entry name" value="PRK06170.1"/>
    <property type="match status" value="1"/>
</dbReference>
<dbReference type="Proteomes" id="UP000250790">
    <property type="component" value="Unassembled WGS sequence"/>
</dbReference>
<dbReference type="SUPFAM" id="SSF75304">
    <property type="entry name" value="Amidase signature (AS) enzymes"/>
    <property type="match status" value="1"/>
</dbReference>
<dbReference type="PANTHER" id="PTHR43372">
    <property type="entry name" value="FATTY-ACID AMIDE HYDROLASE"/>
    <property type="match status" value="1"/>
</dbReference>
<proteinExistence type="predicted"/>
<comment type="caution">
    <text evidence="2">The sequence shown here is derived from an EMBL/GenBank/DDBJ whole genome shotgun (WGS) entry which is preliminary data.</text>
</comment>
<dbReference type="InterPro" id="IPR052739">
    <property type="entry name" value="FAAH2"/>
</dbReference>
<dbReference type="Gene3D" id="3.90.1300.10">
    <property type="entry name" value="Amidase signature (AS) domain"/>
    <property type="match status" value="1"/>
</dbReference>
<sequence length="487" mass="53408">MTDYTDRTATELLALLRAGQVTSSQLLAQHIARVEQLDGRINAVVVRTFDAARERAAAADAARARGEDWGLLHGLPMTVKESFDLPGTPTCWGFPEYKNNIAQQPAVAVQRLLDAGAVVFGKTNVPVALGDWQSFNPVYGTTHNPWDLTRTPGGSSGGASAALASGMTPLELGSDIGASIRNPAHYCGVYGHKPTWGVVPMEGHQLPGVRCIDSLDIAVAGPLARSAQDLQLAMQVLTTPLQQFGPMGWTPAQWRQTDKAPWQCRVAIVYDDPEARVDQSIQDRLHALADFLRSQGVTVLDDHRPVDSAQSHRVYSYLLRSATGAWLDDATFARFQALGQQADAALDTMRERVWRGSTMTHRDWVEFDQQRAVLRAQWRSYFDTVDLLITPVATSPAFLHNQQGERWERMLQVNGQDQPHTDSLFWAGYPGVVGLPATAIPIGQSPDGLPVGAQIIGNSFADPLCLNMARWLETEWCGFVPPPLSWK</sequence>
<dbReference type="PIRSF" id="PIRSF001221">
    <property type="entry name" value="Amidase_fungi"/>
    <property type="match status" value="1"/>
</dbReference>
<dbReference type="EMBL" id="NESN01000001">
    <property type="protein sequence ID" value="PUE55160.1"/>
    <property type="molecule type" value="Genomic_DNA"/>
</dbReference>
<evidence type="ECO:0000313" key="3">
    <source>
        <dbReference type="Proteomes" id="UP000250790"/>
    </source>
</evidence>
<dbReference type="RefSeq" id="WP_108311166.1">
    <property type="nucleotide sequence ID" value="NZ_NESN01000001.1"/>
</dbReference>
<feature type="domain" description="Amidase" evidence="1">
    <location>
        <begin position="26"/>
        <end position="466"/>
    </location>
</feature>
<dbReference type="GO" id="GO:0012505">
    <property type="term" value="C:endomembrane system"/>
    <property type="evidence" value="ECO:0007669"/>
    <property type="project" value="TreeGrafter"/>
</dbReference>
<evidence type="ECO:0000313" key="2">
    <source>
        <dbReference type="EMBL" id="PUE55160.1"/>
    </source>
</evidence>
<protein>
    <recommendedName>
        <fullName evidence="1">Amidase domain-containing protein</fullName>
    </recommendedName>
</protein>
<evidence type="ECO:0000259" key="1">
    <source>
        <dbReference type="Pfam" id="PF01425"/>
    </source>
</evidence>
<reference evidence="2 3" key="1">
    <citation type="submission" date="2017-04" db="EMBL/GenBank/DDBJ databases">
        <title>Unexpected and diverse lifestyles within the genus Limnohabitans.</title>
        <authorList>
            <person name="Kasalicky V."/>
            <person name="Mehrshad M."/>
            <person name="Andrei S.-A."/>
            <person name="Salcher M."/>
            <person name="Kratochvilova H."/>
            <person name="Simek K."/>
            <person name="Ghai R."/>
        </authorList>
    </citation>
    <scope>NUCLEOTIDE SEQUENCE [LARGE SCALE GENOMIC DNA]</scope>
    <source>
        <strain evidence="2 3">II-B4</strain>
    </source>
</reference>
<dbReference type="PANTHER" id="PTHR43372:SF4">
    <property type="entry name" value="FATTY-ACID AMIDE HYDROLASE 2"/>
    <property type="match status" value="1"/>
</dbReference>